<dbReference type="AlphaFoldDB" id="A0A420XW08"/>
<dbReference type="PROSITE" id="PS50967">
    <property type="entry name" value="HRDC"/>
    <property type="match status" value="1"/>
</dbReference>
<feature type="region of interest" description="Disordered" evidence="1">
    <location>
        <begin position="1"/>
        <end position="24"/>
    </location>
</feature>
<dbReference type="SUPFAM" id="SSF47819">
    <property type="entry name" value="HRDC-like"/>
    <property type="match status" value="1"/>
</dbReference>
<feature type="domain" description="HRDC" evidence="2">
    <location>
        <begin position="75"/>
        <end position="158"/>
    </location>
</feature>
<organism evidence="3 4">
    <name type="scientific">Coniochaeta pulveracea</name>
    <dbReference type="NCBI Taxonomy" id="177199"/>
    <lineage>
        <taxon>Eukaryota</taxon>
        <taxon>Fungi</taxon>
        <taxon>Dikarya</taxon>
        <taxon>Ascomycota</taxon>
        <taxon>Pezizomycotina</taxon>
        <taxon>Sordariomycetes</taxon>
        <taxon>Sordariomycetidae</taxon>
        <taxon>Coniochaetales</taxon>
        <taxon>Coniochaetaceae</taxon>
        <taxon>Coniochaeta</taxon>
    </lineage>
</organism>
<keyword evidence="3" id="KW-0378">Hydrolase</keyword>
<dbReference type="Pfam" id="PF00570">
    <property type="entry name" value="HRDC"/>
    <property type="match status" value="1"/>
</dbReference>
<dbReference type="Proteomes" id="UP000275385">
    <property type="component" value="Unassembled WGS sequence"/>
</dbReference>
<dbReference type="GO" id="GO:0004386">
    <property type="term" value="F:helicase activity"/>
    <property type="evidence" value="ECO:0007669"/>
    <property type="project" value="UniProtKB-KW"/>
</dbReference>
<evidence type="ECO:0000313" key="4">
    <source>
        <dbReference type="Proteomes" id="UP000275385"/>
    </source>
</evidence>
<feature type="compositionally biased region" description="Acidic residues" evidence="1">
    <location>
        <begin position="1"/>
        <end position="13"/>
    </location>
</feature>
<dbReference type="STRING" id="177199.A0A420XW08"/>
<feature type="compositionally biased region" description="Low complexity" evidence="1">
    <location>
        <begin position="284"/>
        <end position="295"/>
    </location>
</feature>
<name>A0A420XW08_9PEZI</name>
<feature type="compositionally biased region" description="Low complexity" evidence="1">
    <location>
        <begin position="302"/>
        <end position="311"/>
    </location>
</feature>
<feature type="compositionally biased region" description="Polar residues" evidence="1">
    <location>
        <begin position="226"/>
        <end position="239"/>
    </location>
</feature>
<sequence length="330" mass="35690">MDAEDEESDEEPDGPMHANGYQDDGFVVADEDVDSDTHEFELSRRATVGRGRQRTLHELGPPITRDARLDEANPNPIHLDIIPQFVDEALGLAEDIKKDHNLRKFIFTEQQIREMIIRWTTTPAKMRRVPGISTENVDKYGAGFARLVKQYHTMYQEMMGEVPPTPMTGRSTRTVSGNHEIVDLCSDEDDQGQEPGEEYDEEFDFDGPGEESSFFSNPSAFEYHGNTGNQANISRTRGTSGAGKGKARQAGSRARKTPYQRSASGGAKSYNRRASGGVGKRNNSSGAAGGSSRAARGGGSSSGRSAFPSAGGARGKTVSKTSGSGIFAMA</sequence>
<keyword evidence="3" id="KW-0347">Helicase</keyword>
<dbReference type="EMBL" id="QVQW01000141">
    <property type="protein sequence ID" value="RKU39831.1"/>
    <property type="molecule type" value="Genomic_DNA"/>
</dbReference>
<evidence type="ECO:0000256" key="1">
    <source>
        <dbReference type="SAM" id="MobiDB-lite"/>
    </source>
</evidence>
<dbReference type="Gene3D" id="1.10.150.80">
    <property type="entry name" value="HRDC domain"/>
    <property type="match status" value="1"/>
</dbReference>
<evidence type="ECO:0000313" key="3">
    <source>
        <dbReference type="EMBL" id="RKU39831.1"/>
    </source>
</evidence>
<dbReference type="GO" id="GO:0003676">
    <property type="term" value="F:nucleic acid binding"/>
    <property type="evidence" value="ECO:0007669"/>
    <property type="project" value="InterPro"/>
</dbReference>
<dbReference type="OrthoDB" id="5080150at2759"/>
<feature type="compositionally biased region" description="Acidic residues" evidence="1">
    <location>
        <begin position="185"/>
        <end position="209"/>
    </location>
</feature>
<reference evidence="3 4" key="1">
    <citation type="submission" date="2018-08" db="EMBL/GenBank/DDBJ databases">
        <title>Draft genome of the lignicolous fungus Coniochaeta pulveracea.</title>
        <authorList>
            <person name="Borstlap C.J."/>
            <person name="De Witt R.N."/>
            <person name="Botha A."/>
            <person name="Volschenk H."/>
        </authorList>
    </citation>
    <scope>NUCLEOTIDE SEQUENCE [LARGE SCALE GENOMIC DNA]</scope>
    <source>
        <strain evidence="3 4">CAB683</strain>
    </source>
</reference>
<keyword evidence="4" id="KW-1185">Reference proteome</keyword>
<accession>A0A420XW08</accession>
<comment type="caution">
    <text evidence="3">The sequence shown here is derived from an EMBL/GenBank/DDBJ whole genome shotgun (WGS) entry which is preliminary data.</text>
</comment>
<dbReference type="InterPro" id="IPR044876">
    <property type="entry name" value="HRDC_dom_sf"/>
</dbReference>
<protein>
    <submittedName>
        <fullName evidence="3">ATP-dependent DNA helicase sgs1</fullName>
    </submittedName>
</protein>
<dbReference type="InterPro" id="IPR010997">
    <property type="entry name" value="HRDC-like_sf"/>
</dbReference>
<evidence type="ECO:0000259" key="2">
    <source>
        <dbReference type="PROSITE" id="PS50967"/>
    </source>
</evidence>
<feature type="region of interest" description="Disordered" evidence="1">
    <location>
        <begin position="185"/>
        <end position="330"/>
    </location>
</feature>
<dbReference type="GO" id="GO:0000166">
    <property type="term" value="F:nucleotide binding"/>
    <property type="evidence" value="ECO:0007669"/>
    <property type="project" value="InterPro"/>
</dbReference>
<gene>
    <name evidence="3" type="primary">SGS1</name>
    <name evidence="3" type="ORF">DL546_009908</name>
</gene>
<dbReference type="InterPro" id="IPR002121">
    <property type="entry name" value="HRDC_dom"/>
</dbReference>
<keyword evidence="3" id="KW-0547">Nucleotide-binding</keyword>
<keyword evidence="3" id="KW-0067">ATP-binding</keyword>
<proteinExistence type="predicted"/>